<reference evidence="8" key="2">
    <citation type="journal article" date="2021" name="PeerJ">
        <title>Extensive microbial diversity within the chicken gut microbiome revealed by metagenomics and culture.</title>
        <authorList>
            <person name="Gilroy R."/>
            <person name="Ravi A."/>
            <person name="Getino M."/>
            <person name="Pursley I."/>
            <person name="Horton D.L."/>
            <person name="Alikhan N.F."/>
            <person name="Baker D."/>
            <person name="Gharbi K."/>
            <person name="Hall N."/>
            <person name="Watson M."/>
            <person name="Adriaenssens E.M."/>
            <person name="Foster-Nyarko E."/>
            <person name="Jarju S."/>
            <person name="Secka A."/>
            <person name="Antonio M."/>
            <person name="Oren A."/>
            <person name="Chaudhuri R.R."/>
            <person name="La Ragione R."/>
            <person name="Hildebrand F."/>
            <person name="Pallen M.J."/>
        </authorList>
    </citation>
    <scope>NUCLEOTIDE SEQUENCE</scope>
    <source>
        <strain evidence="8">35461</strain>
    </source>
</reference>
<feature type="binding site" evidence="7">
    <location>
        <position position="33"/>
    </location>
    <ligand>
        <name>S-adenosyl-L-methionine</name>
        <dbReference type="ChEBI" id="CHEBI:59789"/>
    </ligand>
</feature>
<reference evidence="8" key="1">
    <citation type="submission" date="2020-10" db="EMBL/GenBank/DDBJ databases">
        <authorList>
            <person name="Gilroy R."/>
        </authorList>
    </citation>
    <scope>NUCLEOTIDE SEQUENCE</scope>
    <source>
        <strain evidence="8">35461</strain>
    </source>
</reference>
<dbReference type="PROSITE" id="PS51625">
    <property type="entry name" value="SAM_MT_TRMB"/>
    <property type="match status" value="1"/>
</dbReference>
<comment type="similarity">
    <text evidence="7">Belongs to the class I-like SAM-binding methyltransferase superfamily. TrmB family.</text>
</comment>
<comment type="function">
    <text evidence="2 7">Catalyzes the formation of N(7)-methylguanine at position 46 (m7G46) in tRNA.</text>
</comment>
<dbReference type="InterPro" id="IPR003358">
    <property type="entry name" value="tRNA_(Gua-N-7)_MeTrfase_Trmb"/>
</dbReference>
<evidence type="ECO:0000256" key="3">
    <source>
        <dbReference type="ARBA" id="ARBA00022603"/>
    </source>
</evidence>
<dbReference type="SUPFAM" id="SSF53335">
    <property type="entry name" value="S-adenosyl-L-methionine-dependent methyltransferases"/>
    <property type="match status" value="1"/>
</dbReference>
<evidence type="ECO:0000256" key="4">
    <source>
        <dbReference type="ARBA" id="ARBA00022679"/>
    </source>
</evidence>
<dbReference type="AlphaFoldDB" id="A0A9D1NLC5"/>
<evidence type="ECO:0000256" key="2">
    <source>
        <dbReference type="ARBA" id="ARBA00003015"/>
    </source>
</evidence>
<evidence type="ECO:0000256" key="1">
    <source>
        <dbReference type="ARBA" id="ARBA00000142"/>
    </source>
</evidence>
<keyword evidence="5 7" id="KW-0949">S-adenosyl-L-methionine</keyword>
<evidence type="ECO:0000256" key="6">
    <source>
        <dbReference type="ARBA" id="ARBA00022694"/>
    </source>
</evidence>
<dbReference type="EC" id="2.1.1.33" evidence="7"/>
<dbReference type="CDD" id="cd02440">
    <property type="entry name" value="AdoMet_MTases"/>
    <property type="match status" value="1"/>
</dbReference>
<name>A0A9D1NLC5_9BACT</name>
<keyword evidence="3 7" id="KW-0489">Methyltransferase</keyword>
<dbReference type="GO" id="GO:0043527">
    <property type="term" value="C:tRNA methyltransferase complex"/>
    <property type="evidence" value="ECO:0007669"/>
    <property type="project" value="TreeGrafter"/>
</dbReference>
<dbReference type="InterPro" id="IPR055361">
    <property type="entry name" value="tRNA_methyltr_TrmB_bact"/>
</dbReference>
<accession>A0A9D1NLC5</accession>
<feature type="binding site" evidence="7">
    <location>
        <begin position="176"/>
        <end position="179"/>
    </location>
    <ligand>
        <name>substrate</name>
    </ligand>
</feature>
<dbReference type="InterPro" id="IPR029063">
    <property type="entry name" value="SAM-dependent_MTases_sf"/>
</dbReference>
<comment type="caution">
    <text evidence="7">Lacks conserved residue(s) required for the propagation of feature annotation.</text>
</comment>
<dbReference type="GO" id="GO:0008176">
    <property type="term" value="F:tRNA (guanine(46)-N7)-methyltransferase activity"/>
    <property type="evidence" value="ECO:0007669"/>
    <property type="project" value="UniProtKB-UniRule"/>
</dbReference>
<sequence>MTEILPNVLELKEEDRVFPLRDLVPEGTPLEIEIGCGSGRFIAANAAKRPEVRFLAVERMMERLRRCSKKAQQGALHNLTFVRVEAGRFVRELLPDACCQALYLFFPDPWPKRRHHKNRFFRQEMCDVLARILVPGGAFYMSTDHEDYFREVRDWLAADPRFEPIPALIRPEDEQTDFERLFLSKGDPIHDCAFRLKP</sequence>
<dbReference type="NCBIfam" id="TIGR00091">
    <property type="entry name" value="tRNA (guanosine(46)-N7)-methyltransferase TrmB"/>
    <property type="match status" value="1"/>
</dbReference>
<evidence type="ECO:0000256" key="7">
    <source>
        <dbReference type="HAMAP-Rule" id="MF_01057"/>
    </source>
</evidence>
<comment type="caution">
    <text evidence="8">The sequence shown here is derived from an EMBL/GenBank/DDBJ whole genome shotgun (WGS) entry which is preliminary data.</text>
</comment>
<dbReference type="HAMAP" id="MF_01057">
    <property type="entry name" value="tRNA_methyltr_TrmB"/>
    <property type="match status" value="1"/>
</dbReference>
<feature type="binding site" evidence="7">
    <location>
        <position position="58"/>
    </location>
    <ligand>
        <name>S-adenosyl-L-methionine</name>
        <dbReference type="ChEBI" id="CHEBI:59789"/>
    </ligand>
</feature>
<protein>
    <recommendedName>
        <fullName evidence="7">tRNA (guanine-N(7)-)-methyltransferase</fullName>
        <ecNumber evidence="7">2.1.1.33</ecNumber>
    </recommendedName>
    <alternativeName>
        <fullName evidence="7">tRNA (guanine(46)-N(7))-methyltransferase</fullName>
    </alternativeName>
    <alternativeName>
        <fullName evidence="7">tRNA(m7G46)-methyltransferase</fullName>
    </alternativeName>
</protein>
<evidence type="ECO:0000256" key="5">
    <source>
        <dbReference type="ARBA" id="ARBA00022691"/>
    </source>
</evidence>
<gene>
    <name evidence="7 8" type="primary">trmB</name>
    <name evidence="8" type="ORF">IAC79_01675</name>
</gene>
<keyword evidence="4 7" id="KW-0808">Transferase</keyword>
<organism evidence="8 9">
    <name type="scientific">Candidatus Spyradenecus faecavium</name>
    <dbReference type="NCBI Taxonomy" id="2840947"/>
    <lineage>
        <taxon>Bacteria</taxon>
        <taxon>Pseudomonadati</taxon>
        <taxon>Lentisphaerota</taxon>
        <taxon>Lentisphaeria</taxon>
        <taxon>Lentisphaerales</taxon>
        <taxon>Lentisphaeraceae</taxon>
        <taxon>Lentisphaeraceae incertae sedis</taxon>
        <taxon>Candidatus Spyradenecus</taxon>
    </lineage>
</organism>
<dbReference type="PANTHER" id="PTHR23417:SF14">
    <property type="entry name" value="PENTACOTRIPEPTIDE-REPEAT REGION OF PRORP DOMAIN-CONTAINING PROTEIN"/>
    <property type="match status" value="1"/>
</dbReference>
<comment type="catalytic activity">
    <reaction evidence="1 7">
        <text>guanosine(46) in tRNA + S-adenosyl-L-methionine = N(7)-methylguanosine(46) in tRNA + S-adenosyl-L-homocysteine</text>
        <dbReference type="Rhea" id="RHEA:42708"/>
        <dbReference type="Rhea" id="RHEA-COMP:10188"/>
        <dbReference type="Rhea" id="RHEA-COMP:10189"/>
        <dbReference type="ChEBI" id="CHEBI:57856"/>
        <dbReference type="ChEBI" id="CHEBI:59789"/>
        <dbReference type="ChEBI" id="CHEBI:74269"/>
        <dbReference type="ChEBI" id="CHEBI:74480"/>
        <dbReference type="EC" id="2.1.1.33"/>
    </reaction>
</comment>
<dbReference type="EMBL" id="DVOR01000056">
    <property type="protein sequence ID" value="HIV08809.1"/>
    <property type="molecule type" value="Genomic_DNA"/>
</dbReference>
<dbReference type="Proteomes" id="UP000886845">
    <property type="component" value="Unassembled WGS sequence"/>
</dbReference>
<feature type="binding site" evidence="7">
    <location>
        <position position="108"/>
    </location>
    <ligand>
        <name>S-adenosyl-L-methionine</name>
        <dbReference type="ChEBI" id="CHEBI:59789"/>
    </ligand>
</feature>
<comment type="pathway">
    <text evidence="7">tRNA modification; N(7)-methylguanine-tRNA biosynthesis.</text>
</comment>
<feature type="binding site" evidence="7">
    <location>
        <position position="85"/>
    </location>
    <ligand>
        <name>S-adenosyl-L-methionine</name>
        <dbReference type="ChEBI" id="CHEBI:59789"/>
    </ligand>
</feature>
<dbReference type="Gene3D" id="3.40.50.150">
    <property type="entry name" value="Vaccinia Virus protein VP39"/>
    <property type="match status" value="1"/>
</dbReference>
<dbReference type="Pfam" id="PF02390">
    <property type="entry name" value="Methyltransf_4"/>
    <property type="match status" value="1"/>
</dbReference>
<dbReference type="PANTHER" id="PTHR23417">
    <property type="entry name" value="3-DEOXY-D-MANNO-OCTULOSONIC-ACID TRANSFERASE/TRNA GUANINE-N 7 - -METHYLTRANSFERASE"/>
    <property type="match status" value="1"/>
</dbReference>
<feature type="binding site" evidence="7">
    <location>
        <position position="144"/>
    </location>
    <ligand>
        <name>substrate</name>
    </ligand>
</feature>
<evidence type="ECO:0000313" key="8">
    <source>
        <dbReference type="EMBL" id="HIV08809.1"/>
    </source>
</evidence>
<proteinExistence type="inferred from homology"/>
<evidence type="ECO:0000313" key="9">
    <source>
        <dbReference type="Proteomes" id="UP000886845"/>
    </source>
</evidence>
<feature type="binding site" evidence="7">
    <location>
        <position position="112"/>
    </location>
    <ligand>
        <name>substrate</name>
    </ligand>
</feature>
<keyword evidence="6 7" id="KW-0819">tRNA processing</keyword>